<name>A0ABU4RWN5_9GAMM</name>
<reference evidence="2 3" key="1">
    <citation type="submission" date="2023-11" db="EMBL/GenBank/DDBJ databases">
        <title>Gilvimarinus fulvus sp. nov., isolated from the surface of Kelp.</title>
        <authorList>
            <person name="Sun Y.Y."/>
            <person name="Gong Y."/>
            <person name="Du Z.J."/>
        </authorList>
    </citation>
    <scope>NUCLEOTIDE SEQUENCE [LARGE SCALE GENOMIC DNA]</scope>
    <source>
        <strain evidence="2 3">SDUM040013</strain>
    </source>
</reference>
<feature type="signal peptide" evidence="1">
    <location>
        <begin position="1"/>
        <end position="21"/>
    </location>
</feature>
<dbReference type="Proteomes" id="UP001273505">
    <property type="component" value="Unassembled WGS sequence"/>
</dbReference>
<keyword evidence="1" id="KW-0732">Signal</keyword>
<dbReference type="Gene3D" id="3.30.70.2970">
    <property type="entry name" value="Protein of unknown function (DUF541), domain 2"/>
    <property type="match status" value="1"/>
</dbReference>
<evidence type="ECO:0000313" key="3">
    <source>
        <dbReference type="Proteomes" id="UP001273505"/>
    </source>
</evidence>
<dbReference type="Gene3D" id="3.30.110.170">
    <property type="entry name" value="Protein of unknown function (DUF541), domain 1"/>
    <property type="match status" value="1"/>
</dbReference>
<evidence type="ECO:0000256" key="1">
    <source>
        <dbReference type="SAM" id="SignalP"/>
    </source>
</evidence>
<dbReference type="InterPro" id="IPR007497">
    <property type="entry name" value="SIMPL/DUF541"/>
</dbReference>
<comment type="caution">
    <text evidence="2">The sequence shown here is derived from an EMBL/GenBank/DDBJ whole genome shotgun (WGS) entry which is preliminary data.</text>
</comment>
<dbReference type="InterPro" id="IPR052022">
    <property type="entry name" value="26kDa_periplasmic_antigen"/>
</dbReference>
<proteinExistence type="predicted"/>
<evidence type="ECO:0000313" key="2">
    <source>
        <dbReference type="EMBL" id="MDX6848661.1"/>
    </source>
</evidence>
<dbReference type="EMBL" id="JAXAFO010000005">
    <property type="protein sequence ID" value="MDX6848661.1"/>
    <property type="molecule type" value="Genomic_DNA"/>
</dbReference>
<dbReference type="Pfam" id="PF04402">
    <property type="entry name" value="SIMPL"/>
    <property type="match status" value="1"/>
</dbReference>
<keyword evidence="3" id="KW-1185">Reference proteome</keyword>
<dbReference type="PANTHER" id="PTHR34387">
    <property type="entry name" value="SLR1258 PROTEIN"/>
    <property type="match status" value="1"/>
</dbReference>
<dbReference type="RefSeq" id="WP_302724620.1">
    <property type="nucleotide sequence ID" value="NZ_JAULRU010000823.1"/>
</dbReference>
<feature type="chain" id="PRO_5047494969" evidence="1">
    <location>
        <begin position="22"/>
        <end position="242"/>
    </location>
</feature>
<protein>
    <submittedName>
        <fullName evidence="2">SIMPL domain-containing protein</fullName>
    </submittedName>
</protein>
<dbReference type="PANTHER" id="PTHR34387:SF2">
    <property type="entry name" value="SLR1258 PROTEIN"/>
    <property type="match status" value="1"/>
</dbReference>
<sequence length="242" mass="26527">MKSVYSAIALLLTVLTAHSYAQSGPDFPHIVVSGLANIEVPPDIVTLNFQIMEYASEAEVAVDTVTQRAAQVVRLAAEAGLKREHIESWAIDKRPRRSHEPGSNNMAIVGYEVTQRFVLNIEGLEAYETIVNALLRMPNTTGLNAEFDVSNRDDVISNLTAKAGQDARRKAKALAAGLEVELGQVFSITDQQAGYNPRPQFGMDEAQFSRMSVGAKQPSFELFAPQGITLDKQIHVIFSIQQ</sequence>
<gene>
    <name evidence="2" type="ORF">SCD92_04770</name>
</gene>
<organism evidence="2 3">
    <name type="scientific">Gilvimarinus gilvus</name>
    <dbReference type="NCBI Taxonomy" id="3058038"/>
    <lineage>
        <taxon>Bacteria</taxon>
        <taxon>Pseudomonadati</taxon>
        <taxon>Pseudomonadota</taxon>
        <taxon>Gammaproteobacteria</taxon>
        <taxon>Cellvibrionales</taxon>
        <taxon>Cellvibrionaceae</taxon>
        <taxon>Gilvimarinus</taxon>
    </lineage>
</organism>
<accession>A0ABU4RWN5</accession>